<proteinExistence type="predicted"/>
<gene>
    <name evidence="1" type="ORF">HO133_002804</name>
</gene>
<dbReference type="GeneID" id="59331216"/>
<accession>A0A8H6CD37</accession>
<dbReference type="AlphaFoldDB" id="A0A8H6CD37"/>
<keyword evidence="2" id="KW-1185">Reference proteome</keyword>
<comment type="caution">
    <text evidence="1">The sequence shown here is derived from an EMBL/GenBank/DDBJ whole genome shotgun (WGS) entry which is preliminary data.</text>
</comment>
<sequence>MVVQIVKESTWPSKRLKNFPATLKRLLRKRIGPITGDFNKFFEPDETREDNEVGNFALPSRELRADSLEDYIKGVWVVDPSASSLGATVNTKEGKSCAQATI</sequence>
<dbReference type="RefSeq" id="XP_037150558.1">
    <property type="nucleotide sequence ID" value="XM_037293729.1"/>
</dbReference>
<organism evidence="1 2">
    <name type="scientific">Letharia lupina</name>
    <dbReference type="NCBI Taxonomy" id="560253"/>
    <lineage>
        <taxon>Eukaryota</taxon>
        <taxon>Fungi</taxon>
        <taxon>Dikarya</taxon>
        <taxon>Ascomycota</taxon>
        <taxon>Pezizomycotina</taxon>
        <taxon>Lecanoromycetes</taxon>
        <taxon>OSLEUM clade</taxon>
        <taxon>Lecanoromycetidae</taxon>
        <taxon>Lecanorales</taxon>
        <taxon>Lecanorineae</taxon>
        <taxon>Parmeliaceae</taxon>
        <taxon>Letharia</taxon>
    </lineage>
</organism>
<evidence type="ECO:0000313" key="1">
    <source>
        <dbReference type="EMBL" id="KAF6221123.1"/>
    </source>
</evidence>
<evidence type="ECO:0000313" key="2">
    <source>
        <dbReference type="Proteomes" id="UP000593566"/>
    </source>
</evidence>
<dbReference type="Proteomes" id="UP000593566">
    <property type="component" value="Unassembled WGS sequence"/>
</dbReference>
<protein>
    <submittedName>
        <fullName evidence="1">Uncharacterized protein</fullName>
    </submittedName>
</protein>
<name>A0A8H6CD37_9LECA</name>
<dbReference type="EMBL" id="JACCJB010000015">
    <property type="protein sequence ID" value="KAF6221123.1"/>
    <property type="molecule type" value="Genomic_DNA"/>
</dbReference>
<reference evidence="1 2" key="1">
    <citation type="journal article" date="2020" name="Genomics">
        <title>Complete, high-quality genomes from long-read metagenomic sequencing of two wolf lichen thalli reveals enigmatic genome architecture.</title>
        <authorList>
            <person name="McKenzie S.K."/>
            <person name="Walston R.F."/>
            <person name="Allen J.L."/>
        </authorList>
    </citation>
    <scope>NUCLEOTIDE SEQUENCE [LARGE SCALE GENOMIC DNA]</scope>
    <source>
        <strain evidence="1">WasteWater1</strain>
    </source>
</reference>